<feature type="compositionally biased region" description="Polar residues" evidence="1">
    <location>
        <begin position="44"/>
        <end position="56"/>
    </location>
</feature>
<dbReference type="Proteomes" id="UP000053319">
    <property type="component" value="Unassembled WGS sequence"/>
</dbReference>
<dbReference type="GeneID" id="18840208"/>
<gene>
    <name evidence="3" type="ORF">DICSQDRAFT_175605</name>
</gene>
<dbReference type="OrthoDB" id="2739177at2759"/>
<evidence type="ECO:0000313" key="3">
    <source>
        <dbReference type="EMBL" id="EJF55704.1"/>
    </source>
</evidence>
<feature type="region of interest" description="Disordered" evidence="1">
    <location>
        <begin position="1"/>
        <end position="127"/>
    </location>
</feature>
<evidence type="ECO:0000259" key="2">
    <source>
        <dbReference type="Pfam" id="PF20149"/>
    </source>
</evidence>
<organism evidence="3 4">
    <name type="scientific">Dichomitus squalens (strain LYAD-421)</name>
    <name type="common">Western red white-rot fungus</name>
    <dbReference type="NCBI Taxonomy" id="732165"/>
    <lineage>
        <taxon>Eukaryota</taxon>
        <taxon>Fungi</taxon>
        <taxon>Dikarya</taxon>
        <taxon>Basidiomycota</taxon>
        <taxon>Agaricomycotina</taxon>
        <taxon>Agaricomycetes</taxon>
        <taxon>Polyporales</taxon>
        <taxon>Polyporaceae</taxon>
        <taxon>Dichomitus</taxon>
    </lineage>
</organism>
<dbReference type="KEGG" id="dsq:DICSQDRAFT_175605"/>
<dbReference type="Pfam" id="PF20149">
    <property type="entry name" value="DUF6532"/>
    <property type="match status" value="1"/>
</dbReference>
<dbReference type="InterPro" id="IPR045341">
    <property type="entry name" value="DUF6532"/>
</dbReference>
<evidence type="ECO:0000313" key="4">
    <source>
        <dbReference type="Proteomes" id="UP000053319"/>
    </source>
</evidence>
<feature type="compositionally biased region" description="Low complexity" evidence="1">
    <location>
        <begin position="96"/>
        <end position="116"/>
    </location>
</feature>
<protein>
    <recommendedName>
        <fullName evidence="2">DUF6532 domain-containing protein</fullName>
    </recommendedName>
</protein>
<dbReference type="RefSeq" id="XP_007371552.1">
    <property type="nucleotide sequence ID" value="XM_007371490.1"/>
</dbReference>
<feature type="domain" description="DUF6532" evidence="2">
    <location>
        <begin position="133"/>
        <end position="219"/>
    </location>
</feature>
<accession>R7SHV5</accession>
<dbReference type="AlphaFoldDB" id="R7SHV5"/>
<reference evidence="3 4" key="1">
    <citation type="journal article" date="2012" name="Science">
        <title>The Paleozoic origin of enzymatic lignin decomposition reconstructed from 31 fungal genomes.</title>
        <authorList>
            <person name="Floudas D."/>
            <person name="Binder M."/>
            <person name="Riley R."/>
            <person name="Barry K."/>
            <person name="Blanchette R.A."/>
            <person name="Henrissat B."/>
            <person name="Martinez A.T."/>
            <person name="Otillar R."/>
            <person name="Spatafora J.W."/>
            <person name="Yadav J.S."/>
            <person name="Aerts A."/>
            <person name="Benoit I."/>
            <person name="Boyd A."/>
            <person name="Carlson A."/>
            <person name="Copeland A."/>
            <person name="Coutinho P.M."/>
            <person name="de Vries R.P."/>
            <person name="Ferreira P."/>
            <person name="Findley K."/>
            <person name="Foster B."/>
            <person name="Gaskell J."/>
            <person name="Glotzer D."/>
            <person name="Gorecki P."/>
            <person name="Heitman J."/>
            <person name="Hesse C."/>
            <person name="Hori C."/>
            <person name="Igarashi K."/>
            <person name="Jurgens J.A."/>
            <person name="Kallen N."/>
            <person name="Kersten P."/>
            <person name="Kohler A."/>
            <person name="Kuees U."/>
            <person name="Kumar T.K.A."/>
            <person name="Kuo A."/>
            <person name="LaButti K."/>
            <person name="Larrondo L.F."/>
            <person name="Lindquist E."/>
            <person name="Ling A."/>
            <person name="Lombard V."/>
            <person name="Lucas S."/>
            <person name="Lundell T."/>
            <person name="Martin R."/>
            <person name="McLaughlin D.J."/>
            <person name="Morgenstern I."/>
            <person name="Morin E."/>
            <person name="Murat C."/>
            <person name="Nagy L.G."/>
            <person name="Nolan M."/>
            <person name="Ohm R.A."/>
            <person name="Patyshakuliyeva A."/>
            <person name="Rokas A."/>
            <person name="Ruiz-Duenas F.J."/>
            <person name="Sabat G."/>
            <person name="Salamov A."/>
            <person name="Samejima M."/>
            <person name="Schmutz J."/>
            <person name="Slot J.C."/>
            <person name="St John F."/>
            <person name="Stenlid J."/>
            <person name="Sun H."/>
            <person name="Sun S."/>
            <person name="Syed K."/>
            <person name="Tsang A."/>
            <person name="Wiebenga A."/>
            <person name="Young D."/>
            <person name="Pisabarro A."/>
            <person name="Eastwood D.C."/>
            <person name="Martin F."/>
            <person name="Cullen D."/>
            <person name="Grigoriev I.V."/>
            <person name="Hibbett D.S."/>
        </authorList>
    </citation>
    <scope>NUCLEOTIDE SEQUENCE [LARGE SCALE GENOMIC DNA]</scope>
    <source>
        <strain evidence="3 4">LYAD-421 SS1</strain>
    </source>
</reference>
<evidence type="ECO:0000256" key="1">
    <source>
        <dbReference type="SAM" id="MobiDB-lite"/>
    </source>
</evidence>
<proteinExistence type="predicted"/>
<dbReference type="HOGENOM" id="CLU_969847_0_0_1"/>
<feature type="compositionally biased region" description="Acidic residues" evidence="1">
    <location>
        <begin position="17"/>
        <end position="34"/>
    </location>
</feature>
<name>R7SHV5_DICSQ</name>
<dbReference type="EMBL" id="JH719506">
    <property type="protein sequence ID" value="EJF55704.1"/>
    <property type="molecule type" value="Genomic_DNA"/>
</dbReference>
<sequence length="287" mass="30812">MKQKKSQHVEDQAGDSADAEDDGVDGLPPESEDGSSDKDAIASLQASLMRRQTTAVTPGPAARIRRCEGHQQDSLAPDVVSTPSTSEQRTLMVPQAAVSPNSVPSTPATPAPANAPQSICNSDDSSETFDVATGHKEKYSEHALIGRSLEIAFFSNTRTGVGFLHSEFFDPIPDQALAFVHTFIHAHICEWFTGRHIREDFSEVKNATFYAGFLADLQSYGSKNPSAWLNIRKRMYSSAFTASGGATLRAQITRVSTFAMEAATAELEGRTGLTDSETEGEARAGGL</sequence>